<gene>
    <name evidence="2" type="ORF">Hsar01_01765</name>
</gene>
<feature type="signal peptide" evidence="1">
    <location>
        <begin position="1"/>
        <end position="21"/>
    </location>
</feature>
<feature type="chain" id="PRO_5045982678" evidence="1">
    <location>
        <begin position="22"/>
        <end position="177"/>
    </location>
</feature>
<name>A0ABP9UPE7_9BACT</name>
<proteinExistence type="predicted"/>
<evidence type="ECO:0000313" key="2">
    <source>
        <dbReference type="EMBL" id="GAA5482542.1"/>
    </source>
</evidence>
<organism evidence="2 3">
    <name type="scientific">Haloferula sargassicola</name>
    <dbReference type="NCBI Taxonomy" id="490096"/>
    <lineage>
        <taxon>Bacteria</taxon>
        <taxon>Pseudomonadati</taxon>
        <taxon>Verrucomicrobiota</taxon>
        <taxon>Verrucomicrobiia</taxon>
        <taxon>Verrucomicrobiales</taxon>
        <taxon>Verrucomicrobiaceae</taxon>
        <taxon>Haloferula</taxon>
    </lineage>
</organism>
<dbReference type="EMBL" id="BAABRI010000008">
    <property type="protein sequence ID" value="GAA5482542.1"/>
    <property type="molecule type" value="Genomic_DNA"/>
</dbReference>
<evidence type="ECO:0000313" key="3">
    <source>
        <dbReference type="Proteomes" id="UP001476282"/>
    </source>
</evidence>
<protein>
    <submittedName>
        <fullName evidence="2">Uncharacterized protein</fullName>
    </submittedName>
</protein>
<reference evidence="2 3" key="1">
    <citation type="submission" date="2024-02" db="EMBL/GenBank/DDBJ databases">
        <title>Haloferula sargassicola NBRC 104335.</title>
        <authorList>
            <person name="Ichikawa N."/>
            <person name="Katano-Makiyama Y."/>
            <person name="Hidaka K."/>
        </authorList>
    </citation>
    <scope>NUCLEOTIDE SEQUENCE [LARGE SCALE GENOMIC DNA]</scope>
    <source>
        <strain evidence="2 3">NBRC 104335</strain>
    </source>
</reference>
<comment type="caution">
    <text evidence="2">The sequence shown here is derived from an EMBL/GenBank/DDBJ whole genome shotgun (WGS) entry which is preliminary data.</text>
</comment>
<keyword evidence="3" id="KW-1185">Reference proteome</keyword>
<accession>A0ABP9UPE7</accession>
<keyword evidence="1" id="KW-0732">Signal</keyword>
<sequence length="177" mass="18477">MKKLILAAATVAALAAPQAFAGDCQPVIERIASVASRAKVDPIELLKLVDAEVTAQPGCCCEIVKAAILGTECDDSIVGYVVETAIQAAPDQMRLIAQCAIATAPGSLDHVQEVLARLDPGAGEAYSAKDAKDAKVEVKPAAKLPDPLDVPIIIIPPIPPVIVPPPSTYPDYRYDCP</sequence>
<evidence type="ECO:0000256" key="1">
    <source>
        <dbReference type="SAM" id="SignalP"/>
    </source>
</evidence>
<dbReference type="Proteomes" id="UP001476282">
    <property type="component" value="Unassembled WGS sequence"/>
</dbReference>
<dbReference type="RefSeq" id="WP_353566681.1">
    <property type="nucleotide sequence ID" value="NZ_BAABRI010000008.1"/>
</dbReference>